<dbReference type="STRING" id="886293.Sinac_2061"/>
<proteinExistence type="predicted"/>
<dbReference type="HOGENOM" id="CLU_1874042_0_0_0"/>
<reference evidence="1 2" key="1">
    <citation type="submission" date="2012-02" db="EMBL/GenBank/DDBJ databases">
        <title>Complete sequence of chromosome of Singulisphaera acidiphila DSM 18658.</title>
        <authorList>
            <consortium name="US DOE Joint Genome Institute (JGI-PGF)"/>
            <person name="Lucas S."/>
            <person name="Copeland A."/>
            <person name="Lapidus A."/>
            <person name="Glavina del Rio T."/>
            <person name="Dalin E."/>
            <person name="Tice H."/>
            <person name="Bruce D."/>
            <person name="Goodwin L."/>
            <person name="Pitluck S."/>
            <person name="Peters L."/>
            <person name="Ovchinnikova G."/>
            <person name="Chertkov O."/>
            <person name="Kyrpides N."/>
            <person name="Mavromatis K."/>
            <person name="Ivanova N."/>
            <person name="Brettin T."/>
            <person name="Detter J.C."/>
            <person name="Han C."/>
            <person name="Larimer F."/>
            <person name="Land M."/>
            <person name="Hauser L."/>
            <person name="Markowitz V."/>
            <person name="Cheng J.-F."/>
            <person name="Hugenholtz P."/>
            <person name="Woyke T."/>
            <person name="Wu D."/>
            <person name="Tindall B."/>
            <person name="Pomrenke H."/>
            <person name="Brambilla E."/>
            <person name="Klenk H.-P."/>
            <person name="Eisen J.A."/>
        </authorList>
    </citation>
    <scope>NUCLEOTIDE SEQUENCE [LARGE SCALE GENOMIC DNA]</scope>
    <source>
        <strain evidence="2">ATCC BAA-1392 / DSM 18658 / VKM B-2454 / MOB10</strain>
    </source>
</reference>
<evidence type="ECO:0000313" key="1">
    <source>
        <dbReference type="EMBL" id="AGA26398.1"/>
    </source>
</evidence>
<gene>
    <name evidence="1" type="ordered locus">Sinac_2061</name>
</gene>
<sequence length="136" mass="15093">MSRQPTDDEIISEVGPLIEAGDIKALYLVASKKIQEILKRLTDRICEGVDGTKADASLVIRTIARKSEEALTSVIYCVEGGHNYAATGLLRPICEELIFAKFLRSLHRADADEYVKLRSILDIHEGISAQGRFFSE</sequence>
<protein>
    <submittedName>
        <fullName evidence="1">Uncharacterized protein</fullName>
    </submittedName>
</protein>
<dbReference type="AlphaFoldDB" id="L0DC49"/>
<evidence type="ECO:0000313" key="2">
    <source>
        <dbReference type="Proteomes" id="UP000010798"/>
    </source>
</evidence>
<accession>L0DC49</accession>
<dbReference type="Proteomes" id="UP000010798">
    <property type="component" value="Chromosome"/>
</dbReference>
<organism evidence="1 2">
    <name type="scientific">Singulisphaera acidiphila (strain ATCC BAA-1392 / DSM 18658 / VKM B-2454 / MOB10)</name>
    <dbReference type="NCBI Taxonomy" id="886293"/>
    <lineage>
        <taxon>Bacteria</taxon>
        <taxon>Pseudomonadati</taxon>
        <taxon>Planctomycetota</taxon>
        <taxon>Planctomycetia</taxon>
        <taxon>Isosphaerales</taxon>
        <taxon>Isosphaeraceae</taxon>
        <taxon>Singulisphaera</taxon>
    </lineage>
</organism>
<keyword evidence="2" id="KW-1185">Reference proteome</keyword>
<name>L0DC49_SINAD</name>
<dbReference type="EMBL" id="CP003364">
    <property type="protein sequence ID" value="AGA26398.1"/>
    <property type="molecule type" value="Genomic_DNA"/>
</dbReference>
<dbReference type="RefSeq" id="WP_015245565.1">
    <property type="nucleotide sequence ID" value="NC_019892.1"/>
</dbReference>
<dbReference type="KEGG" id="saci:Sinac_2061"/>